<evidence type="ECO:0000313" key="7">
    <source>
        <dbReference type="EMBL" id="CAA9501226.1"/>
    </source>
</evidence>
<sequence>MSTRPAPTAVATSSGAGLGPVLEAGGPELARLLARTEGRLGAVIESYGDRLAQHAAGTLAAGGKRLRPILVYLCAGAAGGPAQSDAPAESEAGRAVVHAGAAVELLHMATLVHDDVLDRAALRRGRPTVFRSGGRTAATATGDLLFSRAFAELVMTGDPDAVRALSRASTALAHGELMQRADAWRADVDPDRYLERCELKTARLFEAACRLGAILGRPGPEAADALGAFGSRIGIAFQIFDDVLDVAGPAERTGKRRGTDLLDGTVTLPLILARRRDRDLRALDLREVVTDPAQAEAVCDRIALSGALGEARGEALHHVAEAKAALSDLSLTEGTRHALDLVADGVVERYS</sequence>
<comment type="cofactor">
    <cofactor evidence="1">
        <name>Mg(2+)</name>
        <dbReference type="ChEBI" id="CHEBI:18420"/>
    </cofactor>
</comment>
<dbReference type="EMBL" id="CADCVU010000113">
    <property type="protein sequence ID" value="CAA9501226.1"/>
    <property type="molecule type" value="Genomic_DNA"/>
</dbReference>
<dbReference type="InterPro" id="IPR033749">
    <property type="entry name" value="Polyprenyl_synt_CS"/>
</dbReference>
<reference evidence="7" key="1">
    <citation type="submission" date="2020-02" db="EMBL/GenBank/DDBJ databases">
        <authorList>
            <person name="Meier V. D."/>
        </authorList>
    </citation>
    <scope>NUCLEOTIDE SEQUENCE</scope>
    <source>
        <strain evidence="7">AVDCRST_MAG45</strain>
    </source>
</reference>
<dbReference type="InterPro" id="IPR008949">
    <property type="entry name" value="Isoprenoid_synthase_dom_sf"/>
</dbReference>
<dbReference type="PROSITE" id="PS00723">
    <property type="entry name" value="POLYPRENYL_SYNTHASE_1"/>
    <property type="match status" value="1"/>
</dbReference>
<organism evidence="7">
    <name type="scientific">uncultured Solirubrobacterales bacterium</name>
    <dbReference type="NCBI Taxonomy" id="768556"/>
    <lineage>
        <taxon>Bacteria</taxon>
        <taxon>Bacillati</taxon>
        <taxon>Actinomycetota</taxon>
        <taxon>Thermoleophilia</taxon>
        <taxon>Solirubrobacterales</taxon>
        <taxon>environmental samples</taxon>
    </lineage>
</organism>
<evidence type="ECO:0000256" key="3">
    <source>
        <dbReference type="ARBA" id="ARBA00022679"/>
    </source>
</evidence>
<dbReference type="Gene3D" id="1.10.600.10">
    <property type="entry name" value="Farnesyl Diphosphate Synthase"/>
    <property type="match status" value="1"/>
</dbReference>
<evidence type="ECO:0000256" key="6">
    <source>
        <dbReference type="RuleBase" id="RU004466"/>
    </source>
</evidence>
<evidence type="ECO:0000256" key="1">
    <source>
        <dbReference type="ARBA" id="ARBA00001946"/>
    </source>
</evidence>
<evidence type="ECO:0000256" key="5">
    <source>
        <dbReference type="ARBA" id="ARBA00022842"/>
    </source>
</evidence>
<dbReference type="PROSITE" id="PS00444">
    <property type="entry name" value="POLYPRENYL_SYNTHASE_2"/>
    <property type="match status" value="1"/>
</dbReference>
<comment type="similarity">
    <text evidence="2 6">Belongs to the FPP/GGPP synthase family.</text>
</comment>
<dbReference type="PANTHER" id="PTHR12001">
    <property type="entry name" value="GERANYLGERANYL PYROPHOSPHATE SYNTHASE"/>
    <property type="match status" value="1"/>
</dbReference>
<dbReference type="GO" id="GO:0008299">
    <property type="term" value="P:isoprenoid biosynthetic process"/>
    <property type="evidence" value="ECO:0007669"/>
    <property type="project" value="InterPro"/>
</dbReference>
<evidence type="ECO:0000256" key="2">
    <source>
        <dbReference type="ARBA" id="ARBA00006706"/>
    </source>
</evidence>
<evidence type="ECO:0000256" key="4">
    <source>
        <dbReference type="ARBA" id="ARBA00022723"/>
    </source>
</evidence>
<dbReference type="GO" id="GO:0000010">
    <property type="term" value="F:heptaprenyl diphosphate synthase activity"/>
    <property type="evidence" value="ECO:0007669"/>
    <property type="project" value="UniProtKB-EC"/>
</dbReference>
<keyword evidence="5" id="KW-0460">Magnesium</keyword>
<dbReference type="GO" id="GO:0046872">
    <property type="term" value="F:metal ion binding"/>
    <property type="evidence" value="ECO:0007669"/>
    <property type="project" value="UniProtKB-KW"/>
</dbReference>
<protein>
    <submittedName>
        <fullName evidence="7">Heptaprenyl diphosphate synthase component II</fullName>
        <ecNumber evidence="7">2.5.1.30</ecNumber>
    </submittedName>
</protein>
<dbReference type="SFLD" id="SFLDS00005">
    <property type="entry name" value="Isoprenoid_Synthase_Type_I"/>
    <property type="match status" value="1"/>
</dbReference>
<dbReference type="PANTHER" id="PTHR12001:SF69">
    <property type="entry name" value="ALL TRANS-POLYPRENYL-DIPHOSPHATE SYNTHASE PDSS1"/>
    <property type="match status" value="1"/>
</dbReference>
<proteinExistence type="inferred from homology"/>
<dbReference type="AlphaFoldDB" id="A0A6J4SJQ8"/>
<dbReference type="EC" id="2.5.1.30" evidence="7"/>
<gene>
    <name evidence="7" type="ORF">AVDCRST_MAG45-1320</name>
</gene>
<keyword evidence="3 6" id="KW-0808">Transferase</keyword>
<dbReference type="InterPro" id="IPR000092">
    <property type="entry name" value="Polyprenyl_synt"/>
</dbReference>
<dbReference type="CDD" id="cd00685">
    <property type="entry name" value="Trans_IPPS_HT"/>
    <property type="match status" value="1"/>
</dbReference>
<dbReference type="SUPFAM" id="SSF48576">
    <property type="entry name" value="Terpenoid synthases"/>
    <property type="match status" value="1"/>
</dbReference>
<accession>A0A6J4SJQ8</accession>
<dbReference type="Pfam" id="PF00348">
    <property type="entry name" value="polyprenyl_synt"/>
    <property type="match status" value="1"/>
</dbReference>
<keyword evidence="4" id="KW-0479">Metal-binding</keyword>
<name>A0A6J4SJQ8_9ACTN</name>